<protein>
    <submittedName>
        <fullName evidence="1">Uncharacterized protein</fullName>
    </submittedName>
</protein>
<dbReference type="InterPro" id="IPR021109">
    <property type="entry name" value="Peptidase_aspartic_dom_sf"/>
</dbReference>
<gene>
    <name evidence="1" type="ORF">CK203_049866</name>
</gene>
<dbReference type="PANTHER" id="PTHR33067:SF32">
    <property type="entry name" value="ASPARTIC PEPTIDASE DDI1-TYPE DOMAIN-CONTAINING PROTEIN"/>
    <property type="match status" value="1"/>
</dbReference>
<organism evidence="1 2">
    <name type="scientific">Vitis vinifera</name>
    <name type="common">Grape</name>
    <dbReference type="NCBI Taxonomy" id="29760"/>
    <lineage>
        <taxon>Eukaryota</taxon>
        <taxon>Viridiplantae</taxon>
        <taxon>Streptophyta</taxon>
        <taxon>Embryophyta</taxon>
        <taxon>Tracheophyta</taxon>
        <taxon>Spermatophyta</taxon>
        <taxon>Magnoliopsida</taxon>
        <taxon>eudicotyledons</taxon>
        <taxon>Gunneridae</taxon>
        <taxon>Pentapetalae</taxon>
        <taxon>rosids</taxon>
        <taxon>Vitales</taxon>
        <taxon>Vitaceae</taxon>
        <taxon>Viteae</taxon>
        <taxon>Vitis</taxon>
    </lineage>
</organism>
<accession>A0A438GVU2</accession>
<reference evidence="1 2" key="1">
    <citation type="journal article" date="2018" name="PLoS Genet.">
        <title>Population sequencing reveals clonal diversity and ancestral inbreeding in the grapevine cultivar Chardonnay.</title>
        <authorList>
            <person name="Roach M.J."/>
            <person name="Johnson D.L."/>
            <person name="Bohlmann J."/>
            <person name="van Vuuren H.J."/>
            <person name="Jones S.J."/>
            <person name="Pretorius I.S."/>
            <person name="Schmidt S.A."/>
            <person name="Borneman A.R."/>
        </authorList>
    </citation>
    <scope>NUCLEOTIDE SEQUENCE [LARGE SCALE GENOMIC DNA]</scope>
    <source>
        <strain evidence="2">cv. Chardonnay</strain>
        <tissue evidence="1">Leaf</tissue>
    </source>
</reference>
<evidence type="ECO:0000313" key="2">
    <source>
        <dbReference type="Proteomes" id="UP000288805"/>
    </source>
</evidence>
<evidence type="ECO:0000313" key="1">
    <source>
        <dbReference type="EMBL" id="RVW76317.1"/>
    </source>
</evidence>
<name>A0A438GVU2_VITVI</name>
<dbReference type="PANTHER" id="PTHR33067">
    <property type="entry name" value="RNA-DIRECTED DNA POLYMERASE-RELATED"/>
    <property type="match status" value="1"/>
</dbReference>
<dbReference type="EMBL" id="QGNW01000331">
    <property type="protein sequence ID" value="RVW76317.1"/>
    <property type="molecule type" value="Genomic_DNA"/>
</dbReference>
<sequence length="493" mass="55871">MNILWRNALQFQLKGKCLEIKQMLLDNSSPITMRLMGNTYNSSWRNHPNFSCKARATQYQQPDQPSQQFSSLEQAIANLSKVMGDFVGNQESHQCSTQSKIDRVESTLNKRMDGMQNDISQKFDNLQYSISRLTNLNTVQEKGRFPSQPHQTPRVSMKWKALRENHHRWKDVKALITLRSEGASKRRNAEGINFSSFSSSIAWEKGIRNASEILEVLRQVKVNIPLLDMIKQVPTYAKFLKDLCTIKRGLTVNKKAFLTEQVSAILQCKSPLKYKDPGSPTISVMIGGKVVEKALLDLGASVNLLPYSVYKQLGLGELKPTTITLSLADRSVKIPRGVIEDVLVQVDNFYYPVDFIVLDTDPTVKEANLVPIILGRPFLATSNAIINCRNGLMQLTFGNMTLDLNIFYMSKKQTTPEEEEGPEEVCIIDTLVEEHCNQNMQDKLNESLVDFEEGLSEPPNVLATLQSWRRIEEILPLFNKEEEAAAERLQNSI</sequence>
<dbReference type="Pfam" id="PF13650">
    <property type="entry name" value="Asp_protease_2"/>
    <property type="match status" value="1"/>
</dbReference>
<dbReference type="Gene3D" id="2.40.70.10">
    <property type="entry name" value="Acid Proteases"/>
    <property type="match status" value="1"/>
</dbReference>
<dbReference type="SUPFAM" id="SSF50630">
    <property type="entry name" value="Acid proteases"/>
    <property type="match status" value="1"/>
</dbReference>
<dbReference type="AlphaFoldDB" id="A0A438GVU2"/>
<proteinExistence type="predicted"/>
<comment type="caution">
    <text evidence="1">The sequence shown here is derived from an EMBL/GenBank/DDBJ whole genome shotgun (WGS) entry which is preliminary data.</text>
</comment>
<dbReference type="CDD" id="cd00303">
    <property type="entry name" value="retropepsin_like"/>
    <property type="match status" value="1"/>
</dbReference>
<dbReference type="Proteomes" id="UP000288805">
    <property type="component" value="Unassembled WGS sequence"/>
</dbReference>